<evidence type="ECO:0000256" key="1">
    <source>
        <dbReference type="SAM" id="MobiDB-lite"/>
    </source>
</evidence>
<dbReference type="OrthoDB" id="4500247at2"/>
<dbReference type="PROSITE" id="PS51737">
    <property type="entry name" value="RECOMBINASE_DNA_BIND"/>
    <property type="match status" value="1"/>
</dbReference>
<proteinExistence type="predicted"/>
<organism evidence="3 4">
    <name type="scientific">Actinomadura rubrisoli</name>
    <dbReference type="NCBI Taxonomy" id="2530368"/>
    <lineage>
        <taxon>Bacteria</taxon>
        <taxon>Bacillati</taxon>
        <taxon>Actinomycetota</taxon>
        <taxon>Actinomycetes</taxon>
        <taxon>Streptosporangiales</taxon>
        <taxon>Thermomonosporaceae</taxon>
        <taxon>Actinomadura</taxon>
    </lineage>
</organism>
<dbReference type="PANTHER" id="PTHR30461:SF23">
    <property type="entry name" value="DNA RECOMBINASE-RELATED"/>
    <property type="match status" value="1"/>
</dbReference>
<dbReference type="InterPro" id="IPR011109">
    <property type="entry name" value="DNA_bind_recombinase_dom"/>
</dbReference>
<feature type="region of interest" description="Disordered" evidence="1">
    <location>
        <begin position="151"/>
        <end position="173"/>
    </location>
</feature>
<dbReference type="InterPro" id="IPR036162">
    <property type="entry name" value="Resolvase-like_N_sf"/>
</dbReference>
<dbReference type="SUPFAM" id="SSF53041">
    <property type="entry name" value="Resolvase-like"/>
    <property type="match status" value="1"/>
</dbReference>
<evidence type="ECO:0000313" key="4">
    <source>
        <dbReference type="Proteomes" id="UP000294513"/>
    </source>
</evidence>
<dbReference type="Proteomes" id="UP000294513">
    <property type="component" value="Unassembled WGS sequence"/>
</dbReference>
<sequence length="498" mass="56768">MIPVVSYARISADQERDEHGIQHQHKVNRQTAERLGWIVVDEFTDNDKSAAKSGVVRDEFETMVRALRTGKLQDGRAIRGTVVMVEDRLVRRPGDYERFVEALTYREGRVYADQRGPKDLYSEDVESMGLIGAVIAKMEVRKMQRRMRNDHRRRALAGEPPAGGNRPFGWKDDRRTLDRDEATLVAKAAEQYVSGRGLNSIVRAWQEAGIKTTTGREWTTTSLKVLLRNPRLCGWRMINGELVRGPDGQPIVGQWDAIITPEQWMAVNAIFTARKGHLVNGSGSTSPLPQDFREHKHLLTSFLRCGRIRPDGTMCGARLRVTRQRDCVQHIYSCPPKSSGGCGGLGRRGDKVDEFISEAVLAKLEERSTAAQDVGPWPGEEDLKAVEDQIKELREQWRTRKISNALFFEEIPALESEQTRLRAERERYALTAQRAAADMTDIRRRWYSEDDEDRLDISQKRAYIREALHAVIIHPVGKGNGSRTKFNPDLLEPFWRED</sequence>
<evidence type="ECO:0000259" key="2">
    <source>
        <dbReference type="PROSITE" id="PS51737"/>
    </source>
</evidence>
<dbReference type="AlphaFoldDB" id="A0A4R4ZZW9"/>
<dbReference type="InterPro" id="IPR006119">
    <property type="entry name" value="Resolv_N"/>
</dbReference>
<dbReference type="CDD" id="cd00338">
    <property type="entry name" value="Ser_Recombinase"/>
    <property type="match status" value="1"/>
</dbReference>
<comment type="caution">
    <text evidence="3">The sequence shown here is derived from an EMBL/GenBank/DDBJ whole genome shotgun (WGS) entry which is preliminary data.</text>
</comment>
<dbReference type="GO" id="GO:0000150">
    <property type="term" value="F:DNA strand exchange activity"/>
    <property type="evidence" value="ECO:0007669"/>
    <property type="project" value="InterPro"/>
</dbReference>
<dbReference type="Gene3D" id="3.90.1750.20">
    <property type="entry name" value="Putative Large Serine Recombinase, Chain B, Domain 2"/>
    <property type="match status" value="1"/>
</dbReference>
<dbReference type="Gene3D" id="3.40.50.1390">
    <property type="entry name" value="Resolvase, N-terminal catalytic domain"/>
    <property type="match status" value="1"/>
</dbReference>
<dbReference type="SMART" id="SM00857">
    <property type="entry name" value="Resolvase"/>
    <property type="match status" value="1"/>
</dbReference>
<dbReference type="EMBL" id="SMKU01000475">
    <property type="protein sequence ID" value="TDD63719.1"/>
    <property type="molecule type" value="Genomic_DNA"/>
</dbReference>
<reference evidence="3 4" key="1">
    <citation type="submission" date="2019-03" db="EMBL/GenBank/DDBJ databases">
        <title>Draft genome sequences of novel Actinobacteria.</title>
        <authorList>
            <person name="Sahin N."/>
            <person name="Ay H."/>
            <person name="Saygin H."/>
        </authorList>
    </citation>
    <scope>NUCLEOTIDE SEQUENCE [LARGE SCALE GENOMIC DNA]</scope>
    <source>
        <strain evidence="3 4">H3C3</strain>
    </source>
</reference>
<dbReference type="InterPro" id="IPR038109">
    <property type="entry name" value="DNA_bind_recomb_sf"/>
</dbReference>
<keyword evidence="4" id="KW-1185">Reference proteome</keyword>
<gene>
    <name evidence="3" type="ORF">E1298_43315</name>
</gene>
<evidence type="ECO:0000313" key="3">
    <source>
        <dbReference type="EMBL" id="TDD63719.1"/>
    </source>
</evidence>
<dbReference type="PANTHER" id="PTHR30461">
    <property type="entry name" value="DNA-INVERTASE FROM LAMBDOID PROPHAGE"/>
    <property type="match status" value="1"/>
</dbReference>
<protein>
    <submittedName>
        <fullName evidence="3">Recombinase family protein</fullName>
    </submittedName>
</protein>
<dbReference type="InterPro" id="IPR050639">
    <property type="entry name" value="SSR_resolvase"/>
</dbReference>
<dbReference type="Pfam" id="PF07508">
    <property type="entry name" value="Recombinase"/>
    <property type="match status" value="1"/>
</dbReference>
<dbReference type="Pfam" id="PF00239">
    <property type="entry name" value="Resolvase"/>
    <property type="match status" value="1"/>
</dbReference>
<feature type="domain" description="Recombinase" evidence="2">
    <location>
        <begin position="167"/>
        <end position="277"/>
    </location>
</feature>
<dbReference type="GO" id="GO:0003677">
    <property type="term" value="F:DNA binding"/>
    <property type="evidence" value="ECO:0007669"/>
    <property type="project" value="InterPro"/>
</dbReference>
<name>A0A4R4ZZW9_9ACTN</name>
<accession>A0A4R4ZZW9</accession>